<evidence type="ECO:0000313" key="1">
    <source>
        <dbReference type="EMBL" id="SHJ60807.1"/>
    </source>
</evidence>
<dbReference type="AlphaFoldDB" id="A0A1M6KPC6"/>
<proteinExistence type="predicted"/>
<protein>
    <submittedName>
        <fullName evidence="1">Uncharacterized protein</fullName>
    </submittedName>
</protein>
<keyword evidence="2" id="KW-1185">Reference proteome</keyword>
<accession>A0A1M6KPC6</accession>
<organism evidence="1 2">
    <name type="scientific">Hymenobacter daecheongensis DSM 21074</name>
    <dbReference type="NCBI Taxonomy" id="1121955"/>
    <lineage>
        <taxon>Bacteria</taxon>
        <taxon>Pseudomonadati</taxon>
        <taxon>Bacteroidota</taxon>
        <taxon>Cytophagia</taxon>
        <taxon>Cytophagales</taxon>
        <taxon>Hymenobacteraceae</taxon>
        <taxon>Hymenobacter</taxon>
    </lineage>
</organism>
<dbReference type="Proteomes" id="UP000184418">
    <property type="component" value="Unassembled WGS sequence"/>
</dbReference>
<evidence type="ECO:0000313" key="2">
    <source>
        <dbReference type="Proteomes" id="UP000184418"/>
    </source>
</evidence>
<dbReference type="EMBL" id="FQYN01000008">
    <property type="protein sequence ID" value="SHJ60807.1"/>
    <property type="molecule type" value="Genomic_DNA"/>
</dbReference>
<gene>
    <name evidence="1" type="ORF">SAMN02745146_3514</name>
</gene>
<sequence>MFIETEYYGNDISFRLGPTAATQLIKGMKKAKEWSAINQQYKKEFRKEIVRFWVMDKSTFQFHGYMQQFANTAKLIFTGRTDGTSSCLIKIEGSVMVSNFLEFNSYDEMNNFLKILEGKSAQKEVDSIFK</sequence>
<dbReference type="STRING" id="1121955.SAMN02745146_3514"/>
<reference evidence="1 2" key="1">
    <citation type="submission" date="2016-11" db="EMBL/GenBank/DDBJ databases">
        <authorList>
            <person name="Jaros S."/>
            <person name="Januszkiewicz K."/>
            <person name="Wedrychowicz H."/>
        </authorList>
    </citation>
    <scope>NUCLEOTIDE SEQUENCE [LARGE SCALE GENOMIC DNA]</scope>
    <source>
        <strain evidence="1 2">DSM 21074</strain>
    </source>
</reference>
<name>A0A1M6KPC6_9BACT</name>